<accession>A0A0F8YVQ6</accession>
<reference evidence="2" key="1">
    <citation type="journal article" date="2015" name="Nature">
        <title>Complex archaea that bridge the gap between prokaryotes and eukaryotes.</title>
        <authorList>
            <person name="Spang A."/>
            <person name="Saw J.H."/>
            <person name="Jorgensen S.L."/>
            <person name="Zaremba-Niedzwiedzka K."/>
            <person name="Martijn J."/>
            <person name="Lind A.E."/>
            <person name="van Eijk R."/>
            <person name="Schleper C."/>
            <person name="Guy L."/>
            <person name="Ettema T.J."/>
        </authorList>
    </citation>
    <scope>NUCLEOTIDE SEQUENCE</scope>
</reference>
<protein>
    <submittedName>
        <fullName evidence="2">Uncharacterized protein</fullName>
    </submittedName>
</protein>
<keyword evidence="1" id="KW-1133">Transmembrane helix</keyword>
<evidence type="ECO:0000256" key="1">
    <source>
        <dbReference type="SAM" id="Phobius"/>
    </source>
</evidence>
<gene>
    <name evidence="2" type="ORF">LCGC14_3108250</name>
</gene>
<organism evidence="2">
    <name type="scientific">marine sediment metagenome</name>
    <dbReference type="NCBI Taxonomy" id="412755"/>
    <lineage>
        <taxon>unclassified sequences</taxon>
        <taxon>metagenomes</taxon>
        <taxon>ecological metagenomes</taxon>
    </lineage>
</organism>
<keyword evidence="1" id="KW-0812">Transmembrane</keyword>
<comment type="caution">
    <text evidence="2">The sequence shown here is derived from an EMBL/GenBank/DDBJ whole genome shotgun (WGS) entry which is preliminary data.</text>
</comment>
<dbReference type="AlphaFoldDB" id="A0A0F8YVQ6"/>
<feature type="non-terminal residue" evidence="2">
    <location>
        <position position="95"/>
    </location>
</feature>
<feature type="transmembrane region" description="Helical" evidence="1">
    <location>
        <begin position="6"/>
        <end position="27"/>
    </location>
</feature>
<evidence type="ECO:0000313" key="2">
    <source>
        <dbReference type="EMBL" id="KKK52106.1"/>
    </source>
</evidence>
<name>A0A0F8YVQ6_9ZZZZ</name>
<keyword evidence="1" id="KW-0472">Membrane</keyword>
<proteinExistence type="predicted"/>
<sequence length="95" mass="11135">MPSEVWSLLLYPGLAIFVVSIVLWKYLRGSSSNPRLYMKFNKKSMIFYVRPKKIQGWILFSEWVQSNMAKRTHEEMLYPMWITSKAGSSFCKSCG</sequence>
<dbReference type="EMBL" id="LAZR01067189">
    <property type="protein sequence ID" value="KKK52106.1"/>
    <property type="molecule type" value="Genomic_DNA"/>
</dbReference>